<sequence>MRALQPSKQSRDVGGARRGSVAPVGEGIEGVCNYTSPRSGQKTMAGGSGAPSLLGVSLEDYPHVKKRLTSFVYSG</sequence>
<evidence type="ECO:0000313" key="2">
    <source>
        <dbReference type="EMBL" id="KOC71357.1"/>
    </source>
</evidence>
<name>A0A0L7RKA5_9HYME</name>
<dbReference type="AlphaFoldDB" id="A0A0L7RKA5"/>
<gene>
    <name evidence="2" type="ORF">WH47_05239</name>
</gene>
<protein>
    <submittedName>
        <fullName evidence="2">Uncharacterized protein</fullName>
    </submittedName>
</protein>
<evidence type="ECO:0000313" key="3">
    <source>
        <dbReference type="Proteomes" id="UP000053825"/>
    </source>
</evidence>
<proteinExistence type="predicted"/>
<dbReference type="Proteomes" id="UP000053825">
    <property type="component" value="Unassembled WGS sequence"/>
</dbReference>
<accession>A0A0L7RKA5</accession>
<evidence type="ECO:0000256" key="1">
    <source>
        <dbReference type="SAM" id="MobiDB-lite"/>
    </source>
</evidence>
<keyword evidence="3" id="KW-1185">Reference proteome</keyword>
<organism evidence="2 3">
    <name type="scientific">Habropoda laboriosa</name>
    <dbReference type="NCBI Taxonomy" id="597456"/>
    <lineage>
        <taxon>Eukaryota</taxon>
        <taxon>Metazoa</taxon>
        <taxon>Ecdysozoa</taxon>
        <taxon>Arthropoda</taxon>
        <taxon>Hexapoda</taxon>
        <taxon>Insecta</taxon>
        <taxon>Pterygota</taxon>
        <taxon>Neoptera</taxon>
        <taxon>Endopterygota</taxon>
        <taxon>Hymenoptera</taxon>
        <taxon>Apocrita</taxon>
        <taxon>Aculeata</taxon>
        <taxon>Apoidea</taxon>
        <taxon>Anthophila</taxon>
        <taxon>Apidae</taxon>
        <taxon>Habropoda</taxon>
    </lineage>
</organism>
<reference evidence="2 3" key="1">
    <citation type="submission" date="2015-07" db="EMBL/GenBank/DDBJ databases">
        <title>The genome of Habropoda laboriosa.</title>
        <authorList>
            <person name="Pan H."/>
            <person name="Kapheim K."/>
        </authorList>
    </citation>
    <scope>NUCLEOTIDE SEQUENCE [LARGE SCALE GENOMIC DNA]</scope>
    <source>
        <strain evidence="2">0110345459</strain>
    </source>
</reference>
<dbReference type="EMBL" id="KQ414569">
    <property type="protein sequence ID" value="KOC71357.1"/>
    <property type="molecule type" value="Genomic_DNA"/>
</dbReference>
<feature type="region of interest" description="Disordered" evidence="1">
    <location>
        <begin position="1"/>
        <end position="29"/>
    </location>
</feature>